<proteinExistence type="predicted"/>
<dbReference type="Proteomes" id="UP000887565">
    <property type="component" value="Unplaced"/>
</dbReference>
<sequence length="82" mass="9286">MKLSFYDCDKSYSAVVDEVRIGVLIPRFVEHLNSKLGYNTSIGAVSVAIDRIRRESLLSAKDITSLRKSMRPSYSMGFHTKE</sequence>
<keyword evidence="1" id="KW-1185">Reference proteome</keyword>
<dbReference type="WBParaSite" id="nRc.2.0.1.t45776-RA">
    <property type="protein sequence ID" value="nRc.2.0.1.t45776-RA"/>
    <property type="gene ID" value="nRc.2.0.1.g45776"/>
</dbReference>
<protein>
    <submittedName>
        <fullName evidence="2">Uncharacterized protein</fullName>
    </submittedName>
</protein>
<accession>A0A915L7Q6</accession>
<evidence type="ECO:0000313" key="2">
    <source>
        <dbReference type="WBParaSite" id="nRc.2.0.1.t45776-RA"/>
    </source>
</evidence>
<name>A0A915L7Q6_ROMCU</name>
<organism evidence="1 2">
    <name type="scientific">Romanomermis culicivorax</name>
    <name type="common">Nematode worm</name>
    <dbReference type="NCBI Taxonomy" id="13658"/>
    <lineage>
        <taxon>Eukaryota</taxon>
        <taxon>Metazoa</taxon>
        <taxon>Ecdysozoa</taxon>
        <taxon>Nematoda</taxon>
        <taxon>Enoplea</taxon>
        <taxon>Dorylaimia</taxon>
        <taxon>Mermithida</taxon>
        <taxon>Mermithoidea</taxon>
        <taxon>Mermithidae</taxon>
        <taxon>Romanomermis</taxon>
    </lineage>
</organism>
<dbReference type="AlphaFoldDB" id="A0A915L7Q6"/>
<reference evidence="2" key="1">
    <citation type="submission" date="2022-11" db="UniProtKB">
        <authorList>
            <consortium name="WormBaseParasite"/>
        </authorList>
    </citation>
    <scope>IDENTIFICATION</scope>
</reference>
<evidence type="ECO:0000313" key="1">
    <source>
        <dbReference type="Proteomes" id="UP000887565"/>
    </source>
</evidence>